<organism evidence="5 6">
    <name type="scientific">Candidatus Anaerobutyricum stercoris</name>
    <dbReference type="NCBI Taxonomy" id="2838457"/>
    <lineage>
        <taxon>Bacteria</taxon>
        <taxon>Bacillati</taxon>
        <taxon>Bacillota</taxon>
        <taxon>Clostridia</taxon>
        <taxon>Lachnospirales</taxon>
        <taxon>Lachnospiraceae</taxon>
        <taxon>Anaerobutyricum</taxon>
    </lineage>
</organism>
<evidence type="ECO:0000256" key="1">
    <source>
        <dbReference type="ARBA" id="ARBA00023015"/>
    </source>
</evidence>
<keyword evidence="1" id="KW-0805">Transcription regulation</keyword>
<evidence type="ECO:0000256" key="2">
    <source>
        <dbReference type="ARBA" id="ARBA00023125"/>
    </source>
</evidence>
<keyword evidence="3" id="KW-0804">Transcription</keyword>
<dbReference type="AlphaFoldDB" id="A0A9D2EN99"/>
<dbReference type="Proteomes" id="UP000824049">
    <property type="component" value="Unassembled WGS sequence"/>
</dbReference>
<dbReference type="InterPro" id="IPR036390">
    <property type="entry name" value="WH_DNA-bd_sf"/>
</dbReference>
<dbReference type="Gene3D" id="1.10.10.10">
    <property type="entry name" value="Winged helix-like DNA-binding domain superfamily/Winged helix DNA-binding domain"/>
    <property type="match status" value="1"/>
</dbReference>
<name>A0A9D2EN99_9FIRM</name>
<evidence type="ECO:0000256" key="3">
    <source>
        <dbReference type="ARBA" id="ARBA00023163"/>
    </source>
</evidence>
<evidence type="ECO:0000313" key="6">
    <source>
        <dbReference type="Proteomes" id="UP000824049"/>
    </source>
</evidence>
<dbReference type="EMBL" id="DXBR01000106">
    <property type="protein sequence ID" value="HIZ40540.1"/>
    <property type="molecule type" value="Genomic_DNA"/>
</dbReference>
<dbReference type="SUPFAM" id="SSF46785">
    <property type="entry name" value="Winged helix' DNA-binding domain"/>
    <property type="match status" value="1"/>
</dbReference>
<gene>
    <name evidence="5" type="ORF">H9968_11605</name>
</gene>
<reference evidence="5" key="1">
    <citation type="journal article" date="2021" name="PeerJ">
        <title>Extensive microbial diversity within the chicken gut microbiome revealed by metagenomics and culture.</title>
        <authorList>
            <person name="Gilroy R."/>
            <person name="Ravi A."/>
            <person name="Getino M."/>
            <person name="Pursley I."/>
            <person name="Horton D.L."/>
            <person name="Alikhan N.F."/>
            <person name="Baker D."/>
            <person name="Gharbi K."/>
            <person name="Hall N."/>
            <person name="Watson M."/>
            <person name="Adriaenssens E.M."/>
            <person name="Foster-Nyarko E."/>
            <person name="Jarju S."/>
            <person name="Secka A."/>
            <person name="Antonio M."/>
            <person name="Oren A."/>
            <person name="Chaudhuri R.R."/>
            <person name="La Ragione R."/>
            <person name="Hildebrand F."/>
            <person name="Pallen M.J."/>
        </authorList>
    </citation>
    <scope>NUCLEOTIDE SEQUENCE</scope>
    <source>
        <strain evidence="5">CHK179-28034</strain>
    </source>
</reference>
<dbReference type="Pfam" id="PF12802">
    <property type="entry name" value="MarR_2"/>
    <property type="match status" value="1"/>
</dbReference>
<dbReference type="GO" id="GO:0003700">
    <property type="term" value="F:DNA-binding transcription factor activity"/>
    <property type="evidence" value="ECO:0007669"/>
    <property type="project" value="InterPro"/>
</dbReference>
<dbReference type="InterPro" id="IPR036388">
    <property type="entry name" value="WH-like_DNA-bd_sf"/>
</dbReference>
<dbReference type="GO" id="GO:0003677">
    <property type="term" value="F:DNA binding"/>
    <property type="evidence" value="ECO:0007669"/>
    <property type="project" value="UniProtKB-KW"/>
</dbReference>
<evidence type="ECO:0000313" key="5">
    <source>
        <dbReference type="EMBL" id="HIZ40540.1"/>
    </source>
</evidence>
<keyword evidence="2" id="KW-0238">DNA-binding</keyword>
<proteinExistence type="predicted"/>
<reference evidence="5" key="2">
    <citation type="submission" date="2021-04" db="EMBL/GenBank/DDBJ databases">
        <authorList>
            <person name="Gilroy R."/>
        </authorList>
    </citation>
    <scope>NUCLEOTIDE SEQUENCE</scope>
    <source>
        <strain evidence="5">CHK179-28034</strain>
    </source>
</reference>
<dbReference type="PANTHER" id="PTHR42756">
    <property type="entry name" value="TRANSCRIPTIONAL REGULATOR, MARR"/>
    <property type="match status" value="1"/>
</dbReference>
<feature type="domain" description="HTH marR-type" evidence="4">
    <location>
        <begin position="1"/>
        <end position="135"/>
    </location>
</feature>
<dbReference type="PANTHER" id="PTHR42756:SF1">
    <property type="entry name" value="TRANSCRIPTIONAL REPRESSOR OF EMRAB OPERON"/>
    <property type="match status" value="1"/>
</dbReference>
<comment type="caution">
    <text evidence="5">The sequence shown here is derived from an EMBL/GenBank/DDBJ whole genome shotgun (WGS) entry which is preliminary data.</text>
</comment>
<dbReference type="InterPro" id="IPR000835">
    <property type="entry name" value="HTH_MarR-typ"/>
</dbReference>
<evidence type="ECO:0000259" key="4">
    <source>
        <dbReference type="PROSITE" id="PS50995"/>
    </source>
</evidence>
<accession>A0A9D2EN99</accession>
<dbReference type="PRINTS" id="PR00598">
    <property type="entry name" value="HTHMARR"/>
</dbReference>
<dbReference type="PROSITE" id="PS50995">
    <property type="entry name" value="HTH_MARR_2"/>
    <property type="match status" value="1"/>
</dbReference>
<sequence length="139" mass="16302">METGMIINKISHRLRRRSQAVQESIGISEAQGRILNYILAEGSRRNVYQKDIEEEFDLRPPTASSILRNLEKQEMISRVPDETDGRLKKLIFTEKADTIRLALEEEIVETERRLLDGITDEEQKMFLRLAEKMFHNLEE</sequence>
<protein>
    <submittedName>
        <fullName evidence="5">MarR family transcriptional regulator</fullName>
    </submittedName>
</protein>
<dbReference type="SMART" id="SM00347">
    <property type="entry name" value="HTH_MARR"/>
    <property type="match status" value="1"/>
</dbReference>